<dbReference type="EMBL" id="BGPR01009786">
    <property type="protein sequence ID" value="GBN42266.1"/>
    <property type="molecule type" value="Genomic_DNA"/>
</dbReference>
<name>A0A4Y2NWX4_ARAVE</name>
<gene>
    <name evidence="1" type="ORF">AVEN_59530_1</name>
</gene>
<sequence length="160" mass="17965">MNIGSNGKPTPQFAQNKFQRAPFCQSLFEKKSLRSTFLLQIPSDPTSAPDICSPEIYIPTDCPASSLGVWSDIRQSSLISQKEFRSEGYNGGNEKNHSVMIFTFLTNFIIHKQSSCSSEELPRLNRVNKLESSTLPNITLSRQDIPMNLQCNEPAFFSRA</sequence>
<keyword evidence="2" id="KW-1185">Reference proteome</keyword>
<protein>
    <submittedName>
        <fullName evidence="1">Uncharacterized protein</fullName>
    </submittedName>
</protein>
<proteinExistence type="predicted"/>
<organism evidence="1 2">
    <name type="scientific">Araneus ventricosus</name>
    <name type="common">Orbweaver spider</name>
    <name type="synonym">Epeira ventricosa</name>
    <dbReference type="NCBI Taxonomy" id="182803"/>
    <lineage>
        <taxon>Eukaryota</taxon>
        <taxon>Metazoa</taxon>
        <taxon>Ecdysozoa</taxon>
        <taxon>Arthropoda</taxon>
        <taxon>Chelicerata</taxon>
        <taxon>Arachnida</taxon>
        <taxon>Araneae</taxon>
        <taxon>Araneomorphae</taxon>
        <taxon>Entelegynae</taxon>
        <taxon>Araneoidea</taxon>
        <taxon>Araneidae</taxon>
        <taxon>Araneus</taxon>
    </lineage>
</organism>
<evidence type="ECO:0000313" key="1">
    <source>
        <dbReference type="EMBL" id="GBN42266.1"/>
    </source>
</evidence>
<dbReference type="AlphaFoldDB" id="A0A4Y2NWX4"/>
<accession>A0A4Y2NWX4</accession>
<comment type="caution">
    <text evidence="1">The sequence shown here is derived from an EMBL/GenBank/DDBJ whole genome shotgun (WGS) entry which is preliminary data.</text>
</comment>
<evidence type="ECO:0000313" key="2">
    <source>
        <dbReference type="Proteomes" id="UP000499080"/>
    </source>
</evidence>
<dbReference type="Proteomes" id="UP000499080">
    <property type="component" value="Unassembled WGS sequence"/>
</dbReference>
<reference evidence="1 2" key="1">
    <citation type="journal article" date="2019" name="Sci. Rep.">
        <title>Orb-weaving spider Araneus ventricosus genome elucidates the spidroin gene catalogue.</title>
        <authorList>
            <person name="Kono N."/>
            <person name="Nakamura H."/>
            <person name="Ohtoshi R."/>
            <person name="Moran D.A.P."/>
            <person name="Shinohara A."/>
            <person name="Yoshida Y."/>
            <person name="Fujiwara M."/>
            <person name="Mori M."/>
            <person name="Tomita M."/>
            <person name="Arakawa K."/>
        </authorList>
    </citation>
    <scope>NUCLEOTIDE SEQUENCE [LARGE SCALE GENOMIC DNA]</scope>
</reference>